<dbReference type="RefSeq" id="WP_014296535.1">
    <property type="nucleotide sequence ID" value="NC_016751.1"/>
</dbReference>
<dbReference type="InterPro" id="IPR001638">
    <property type="entry name" value="Solute-binding_3/MltF_N"/>
</dbReference>
<dbReference type="eggNOG" id="COG2206">
    <property type="taxonomic scope" value="Bacteria"/>
</dbReference>
<dbReference type="InterPro" id="IPR003607">
    <property type="entry name" value="HD/PDEase_dom"/>
</dbReference>
<dbReference type="InterPro" id="IPR037522">
    <property type="entry name" value="HD_GYP_dom"/>
</dbReference>
<dbReference type="EMBL" id="CP003257">
    <property type="protein sequence ID" value="AEX85463.1"/>
    <property type="molecule type" value="Genomic_DNA"/>
</dbReference>
<keyword evidence="6" id="KW-1185">Reference proteome</keyword>
<dbReference type="STRING" id="443254.Marpi_1051"/>
<keyword evidence="1" id="KW-0175">Coiled coil</keyword>
<keyword evidence="2" id="KW-1133">Transmembrane helix</keyword>
<evidence type="ECO:0000256" key="2">
    <source>
        <dbReference type="SAM" id="Phobius"/>
    </source>
</evidence>
<dbReference type="SUPFAM" id="SSF53850">
    <property type="entry name" value="Periplasmic binding protein-like II"/>
    <property type="match status" value="1"/>
</dbReference>
<dbReference type="Proteomes" id="UP000007161">
    <property type="component" value="Chromosome"/>
</dbReference>
<keyword evidence="2" id="KW-0812">Transmembrane</keyword>
<organism evidence="5 6">
    <name type="scientific">Marinitoga piezophila (strain DSM 14283 / JCM 11233 / KA3)</name>
    <dbReference type="NCBI Taxonomy" id="443254"/>
    <lineage>
        <taxon>Bacteria</taxon>
        <taxon>Thermotogati</taxon>
        <taxon>Thermotogota</taxon>
        <taxon>Thermotogae</taxon>
        <taxon>Petrotogales</taxon>
        <taxon>Petrotogaceae</taxon>
        <taxon>Marinitoga</taxon>
    </lineage>
</organism>
<dbReference type="Gene3D" id="1.10.3210.10">
    <property type="entry name" value="Hypothetical protein af1432"/>
    <property type="match status" value="1"/>
</dbReference>
<dbReference type="PROSITE" id="PS51832">
    <property type="entry name" value="HD_GYP"/>
    <property type="match status" value="1"/>
</dbReference>
<dbReference type="PANTHER" id="PTHR43155">
    <property type="entry name" value="CYCLIC DI-GMP PHOSPHODIESTERASE PA4108-RELATED"/>
    <property type="match status" value="1"/>
</dbReference>
<dbReference type="InterPro" id="IPR006675">
    <property type="entry name" value="HDIG_dom"/>
</dbReference>
<reference evidence="6" key="2">
    <citation type="submission" date="2012-01" db="EMBL/GenBank/DDBJ databases">
        <title>Complete sequence of chromosome of Marinitoga piezophila KA3.</title>
        <authorList>
            <person name="Lucas S."/>
            <person name="Han J."/>
            <person name="Lapidus A."/>
            <person name="Cheng J.-F."/>
            <person name="Goodwin L."/>
            <person name="Pitluck S."/>
            <person name="Peters L."/>
            <person name="Mikhailova N."/>
            <person name="Teshima H."/>
            <person name="Detter J.C."/>
            <person name="Han C."/>
            <person name="Tapia R."/>
            <person name="Land M."/>
            <person name="Hauser L."/>
            <person name="Kyrpides N."/>
            <person name="Ivanova N."/>
            <person name="Pagani I."/>
            <person name="Jebbar M."/>
            <person name="Vannier P."/>
            <person name="Oger P."/>
            <person name="Cario A."/>
            <person name="Bartlett D."/>
            <person name="Noll K.M."/>
            <person name="Woyke T."/>
        </authorList>
    </citation>
    <scope>NUCLEOTIDE SEQUENCE [LARGE SCALE GENOMIC DNA]</scope>
    <source>
        <strain evidence="6">DSM 14283 / JCM 11233 / KA3</strain>
    </source>
</reference>
<evidence type="ECO:0000259" key="4">
    <source>
        <dbReference type="PROSITE" id="PS51832"/>
    </source>
</evidence>
<evidence type="ECO:0000313" key="5">
    <source>
        <dbReference type="EMBL" id="AEX85463.1"/>
    </source>
</evidence>
<gene>
    <name evidence="5" type="ordered locus">Marpi_1051</name>
</gene>
<dbReference type="Pfam" id="PF13487">
    <property type="entry name" value="HD_5"/>
    <property type="match status" value="1"/>
</dbReference>
<dbReference type="KEGG" id="mpz:Marpi_1051"/>
<name>H2J7X2_MARPK</name>
<dbReference type="eggNOG" id="COG0834">
    <property type="taxonomic scope" value="Bacteria"/>
</dbReference>
<sequence length="636" mass="74542">MKRLLLYIFLLINLISFGLTIGIYHNPPKIIDKETGIFPELIDYILTQNNVKHNYEMDTFSNLLKKLNNGEIDAIACIAYSAERAKHFYFNKESFISDWAVVYTNHNSNIHNMFDLKNKKIGVLKGDIFYEDKEKGLKELLKNFDIDVSYVEFNTYEDIFKALSKSQIDAGVVNRAFGLTNAEKYNLSPTDIIFFPVKVMIAFRKDYPEKEYIANLIDTELKKLKEDTDSKYYEVINKYLYVQDEPVVPRWLKIFILFSMLIIVFLIINHLVLLKLVERRTMLLRKLNLELQKKNEELQSLNEEISSQNEELEELYLHNEKLQNSLKLIIKAISDLGREEYTSEDNYLKELFKILDFVFPGIVHGRILKIENDEEKTIFEKGLQINNINKNEVYSLDIPINLNINLSYIITLYFKKDEINTESLDELIESFKILATTFFKIKNEADIEERFREDIIKSLISFLELHDEYTKNHSKNVAELSKKIAEKMGFGKPFIKKIYWAGLLHDIGKLLIPIEILNKKSRLTEEEYEYIKKHPEYGYNALIKSESLSEIAIAIRHHHERWDGKGYPDGLKGEAIPIMSQIISVADAWDAMRSRRSYRNPLDIEIAIKEIEENAGKQFSPEIVKVFIQLWKEGEI</sequence>
<dbReference type="SUPFAM" id="SSF109604">
    <property type="entry name" value="HD-domain/PDEase-like"/>
    <property type="match status" value="1"/>
</dbReference>
<dbReference type="PROSITE" id="PS51831">
    <property type="entry name" value="HD"/>
    <property type="match status" value="1"/>
</dbReference>
<feature type="transmembrane region" description="Helical" evidence="2">
    <location>
        <begin position="251"/>
        <end position="277"/>
    </location>
</feature>
<feature type="domain" description="HD" evidence="3">
    <location>
        <begin position="470"/>
        <end position="592"/>
    </location>
</feature>
<feature type="coiled-coil region" evidence="1">
    <location>
        <begin position="277"/>
        <end position="325"/>
    </location>
</feature>
<dbReference type="HOGENOM" id="CLU_000445_92_5_0"/>
<dbReference type="SMART" id="SM00062">
    <property type="entry name" value="PBPb"/>
    <property type="match status" value="1"/>
</dbReference>
<evidence type="ECO:0000259" key="3">
    <source>
        <dbReference type="PROSITE" id="PS51831"/>
    </source>
</evidence>
<evidence type="ECO:0000256" key="1">
    <source>
        <dbReference type="SAM" id="Coils"/>
    </source>
</evidence>
<dbReference type="InterPro" id="IPR006674">
    <property type="entry name" value="HD_domain"/>
</dbReference>
<evidence type="ECO:0000313" key="6">
    <source>
        <dbReference type="Proteomes" id="UP000007161"/>
    </source>
</evidence>
<dbReference type="NCBIfam" id="TIGR00277">
    <property type="entry name" value="HDIG"/>
    <property type="match status" value="1"/>
</dbReference>
<dbReference type="Gene3D" id="3.40.190.10">
    <property type="entry name" value="Periplasmic binding protein-like II"/>
    <property type="match status" value="2"/>
</dbReference>
<dbReference type="SMART" id="SM00471">
    <property type="entry name" value="HDc"/>
    <property type="match status" value="1"/>
</dbReference>
<protein>
    <submittedName>
        <fullName evidence="5">Putative domain HDIG-containing protein</fullName>
    </submittedName>
</protein>
<dbReference type="AlphaFoldDB" id="H2J7X2"/>
<dbReference type="CDD" id="cd00077">
    <property type="entry name" value="HDc"/>
    <property type="match status" value="1"/>
</dbReference>
<feature type="domain" description="HD-GYP" evidence="4">
    <location>
        <begin position="448"/>
        <end position="636"/>
    </location>
</feature>
<reference evidence="5 6" key="1">
    <citation type="journal article" date="2012" name="J. Bacteriol.">
        <title>Complete Genome Sequence of the Thermophilic, Piezophilic, Heterotrophic Bacterium Marinitoga piezophila KA3.</title>
        <authorList>
            <person name="Lucas S."/>
            <person name="Han J."/>
            <person name="Lapidus A."/>
            <person name="Cheng J.F."/>
            <person name="Goodwin L.A."/>
            <person name="Pitluck S."/>
            <person name="Peters L."/>
            <person name="Mikhailova N."/>
            <person name="Teshima H."/>
            <person name="Detter J.C."/>
            <person name="Han C."/>
            <person name="Tapia R."/>
            <person name="Land M."/>
            <person name="Hauser L."/>
            <person name="Kyrpides N.C."/>
            <person name="Ivanova N."/>
            <person name="Pagani I."/>
            <person name="Vannier P."/>
            <person name="Oger P."/>
            <person name="Bartlett D.H."/>
            <person name="Noll K.M."/>
            <person name="Woyke T."/>
            <person name="Jebbar M."/>
        </authorList>
    </citation>
    <scope>NUCLEOTIDE SEQUENCE [LARGE SCALE GENOMIC DNA]</scope>
    <source>
        <strain evidence="6">DSM 14283 / JCM 11233 / KA3</strain>
    </source>
</reference>
<accession>H2J7X2</accession>
<dbReference type="OrthoDB" id="9759601at2"/>
<dbReference type="Pfam" id="PF00497">
    <property type="entry name" value="SBP_bac_3"/>
    <property type="match status" value="1"/>
</dbReference>
<keyword evidence="2" id="KW-0472">Membrane</keyword>
<proteinExistence type="predicted"/>